<feature type="compositionally biased region" description="Low complexity" evidence="1">
    <location>
        <begin position="1"/>
        <end position="30"/>
    </location>
</feature>
<dbReference type="EMBL" id="JAINDJ010000007">
    <property type="protein sequence ID" value="KAG9443145.1"/>
    <property type="molecule type" value="Genomic_DNA"/>
</dbReference>
<gene>
    <name evidence="2" type="ORF">H6P81_018999</name>
</gene>
<evidence type="ECO:0000313" key="3">
    <source>
        <dbReference type="Proteomes" id="UP000825729"/>
    </source>
</evidence>
<sequence>MGGSSQVPETQEMQEPQEPQGPQEPLETQEIQGSNATLVDEVSPTISRRGRGSAQKTSFNPPKGQKWQCIIQNGQVKSKTRSTLARQIEIHSRHLWIFSSPSSLGRKKFEFLNEEEVQVAKEVVKQMVKQIVQAKLRDRRCKLKMKHFNKSTEEK</sequence>
<accession>A0AAV7E2J0</accession>
<name>A0AAV7E2J0_ARIFI</name>
<organism evidence="2 3">
    <name type="scientific">Aristolochia fimbriata</name>
    <name type="common">White veined hardy Dutchman's pipe vine</name>
    <dbReference type="NCBI Taxonomy" id="158543"/>
    <lineage>
        <taxon>Eukaryota</taxon>
        <taxon>Viridiplantae</taxon>
        <taxon>Streptophyta</taxon>
        <taxon>Embryophyta</taxon>
        <taxon>Tracheophyta</taxon>
        <taxon>Spermatophyta</taxon>
        <taxon>Magnoliopsida</taxon>
        <taxon>Magnoliidae</taxon>
        <taxon>Piperales</taxon>
        <taxon>Aristolochiaceae</taxon>
        <taxon>Aristolochia</taxon>
    </lineage>
</organism>
<dbReference type="Proteomes" id="UP000825729">
    <property type="component" value="Unassembled WGS sequence"/>
</dbReference>
<keyword evidence="3" id="KW-1185">Reference proteome</keyword>
<proteinExistence type="predicted"/>
<evidence type="ECO:0000313" key="2">
    <source>
        <dbReference type="EMBL" id="KAG9443145.1"/>
    </source>
</evidence>
<feature type="region of interest" description="Disordered" evidence="1">
    <location>
        <begin position="1"/>
        <end position="66"/>
    </location>
</feature>
<reference evidence="2 3" key="1">
    <citation type="submission" date="2021-07" db="EMBL/GenBank/DDBJ databases">
        <title>The Aristolochia fimbriata genome: insights into angiosperm evolution, floral development and chemical biosynthesis.</title>
        <authorList>
            <person name="Jiao Y."/>
        </authorList>
    </citation>
    <scope>NUCLEOTIDE SEQUENCE [LARGE SCALE GENOMIC DNA]</scope>
    <source>
        <strain evidence="2">IBCAS-2021</strain>
        <tissue evidence="2">Leaf</tissue>
    </source>
</reference>
<comment type="caution">
    <text evidence="2">The sequence shown here is derived from an EMBL/GenBank/DDBJ whole genome shotgun (WGS) entry which is preliminary data.</text>
</comment>
<dbReference type="AlphaFoldDB" id="A0AAV7E2J0"/>
<protein>
    <submittedName>
        <fullName evidence="2">Uncharacterized protein</fullName>
    </submittedName>
</protein>
<evidence type="ECO:0000256" key="1">
    <source>
        <dbReference type="SAM" id="MobiDB-lite"/>
    </source>
</evidence>